<evidence type="ECO:0000313" key="2">
    <source>
        <dbReference type="Proteomes" id="UP001159427"/>
    </source>
</evidence>
<gene>
    <name evidence="1" type="ORF">PEVE_00032467</name>
</gene>
<organism evidence="1 2">
    <name type="scientific">Porites evermanni</name>
    <dbReference type="NCBI Taxonomy" id="104178"/>
    <lineage>
        <taxon>Eukaryota</taxon>
        <taxon>Metazoa</taxon>
        <taxon>Cnidaria</taxon>
        <taxon>Anthozoa</taxon>
        <taxon>Hexacorallia</taxon>
        <taxon>Scleractinia</taxon>
        <taxon>Fungiina</taxon>
        <taxon>Poritidae</taxon>
        <taxon>Porites</taxon>
    </lineage>
</organism>
<feature type="non-terminal residue" evidence="1">
    <location>
        <position position="1"/>
    </location>
</feature>
<comment type="caution">
    <text evidence="1">The sequence shown here is derived from an EMBL/GenBank/DDBJ whole genome shotgun (WGS) entry which is preliminary data.</text>
</comment>
<keyword evidence="2" id="KW-1185">Reference proteome</keyword>
<protein>
    <submittedName>
        <fullName evidence="1">Uncharacterized protein</fullName>
    </submittedName>
</protein>
<proteinExistence type="predicted"/>
<dbReference type="Proteomes" id="UP001159427">
    <property type="component" value="Unassembled WGS sequence"/>
</dbReference>
<sequence>FLFSALCEFPLFGGVMAVYDDVLFVGVVGISKRREARGRLFASLSFSSSTEMLLRSTMFSKSLSCEMNSELSEEERRSKVVINPNEEQTISVAFEDFLLE</sequence>
<accession>A0ABN8MEB4</accession>
<reference evidence="1 2" key="1">
    <citation type="submission" date="2022-05" db="EMBL/GenBank/DDBJ databases">
        <authorList>
            <consortium name="Genoscope - CEA"/>
            <person name="William W."/>
        </authorList>
    </citation>
    <scope>NUCLEOTIDE SEQUENCE [LARGE SCALE GENOMIC DNA]</scope>
</reference>
<evidence type="ECO:0000313" key="1">
    <source>
        <dbReference type="EMBL" id="CAH3027813.1"/>
    </source>
</evidence>
<dbReference type="EMBL" id="CALNXI010000473">
    <property type="protein sequence ID" value="CAH3027813.1"/>
    <property type="molecule type" value="Genomic_DNA"/>
</dbReference>
<name>A0ABN8MEB4_9CNID</name>